<name>A0A6J6HGM1_9ZZZZ</name>
<organism evidence="2">
    <name type="scientific">freshwater metagenome</name>
    <dbReference type="NCBI Taxonomy" id="449393"/>
    <lineage>
        <taxon>unclassified sequences</taxon>
        <taxon>metagenomes</taxon>
        <taxon>ecological metagenomes</taxon>
    </lineage>
</organism>
<dbReference type="EMBL" id="CAEZUZ010000045">
    <property type="protein sequence ID" value="CAB4612872.1"/>
    <property type="molecule type" value="Genomic_DNA"/>
</dbReference>
<dbReference type="InterPro" id="IPR011006">
    <property type="entry name" value="CheY-like_superfamily"/>
</dbReference>
<gene>
    <name evidence="2" type="ORF">UFOPK1889_00401</name>
</gene>
<protein>
    <submittedName>
        <fullName evidence="2">Unannotated protein</fullName>
    </submittedName>
</protein>
<evidence type="ECO:0000313" key="2">
    <source>
        <dbReference type="EMBL" id="CAB4612872.1"/>
    </source>
</evidence>
<dbReference type="Gene3D" id="3.40.50.2300">
    <property type="match status" value="1"/>
</dbReference>
<dbReference type="PROSITE" id="PS50110">
    <property type="entry name" value="RESPONSE_REGULATORY"/>
    <property type="match status" value="1"/>
</dbReference>
<reference evidence="2" key="1">
    <citation type="submission" date="2020-05" db="EMBL/GenBank/DDBJ databases">
        <authorList>
            <person name="Chiriac C."/>
            <person name="Salcher M."/>
            <person name="Ghai R."/>
            <person name="Kavagutti S V."/>
        </authorList>
    </citation>
    <scope>NUCLEOTIDE SEQUENCE</scope>
</reference>
<feature type="domain" description="Response regulatory" evidence="1">
    <location>
        <begin position="7"/>
        <end position="136"/>
    </location>
</feature>
<dbReference type="SUPFAM" id="SSF52172">
    <property type="entry name" value="CheY-like"/>
    <property type="match status" value="1"/>
</dbReference>
<dbReference type="AlphaFoldDB" id="A0A6J6HGM1"/>
<accession>A0A6J6HGM1</accession>
<proteinExistence type="predicted"/>
<evidence type="ECO:0000259" key="1">
    <source>
        <dbReference type="PROSITE" id="PS50110"/>
    </source>
</evidence>
<dbReference type="GO" id="GO:0000160">
    <property type="term" value="P:phosphorelay signal transduction system"/>
    <property type="evidence" value="ECO:0007669"/>
    <property type="project" value="InterPro"/>
</dbReference>
<dbReference type="InterPro" id="IPR001789">
    <property type="entry name" value="Sig_transdc_resp-reg_receiver"/>
</dbReference>
<sequence>MSSLKQTVVVVDDDPDFVSVMRLVLETDGFWEVIDTFDSLESFFTSALNPETKIPNLLVVDIFASTAEATATVPITGFQVALSLRDLGFKFGTLIISSMDSPSLLRLVRDRYKDGWAYLVKSADLSSEDILRAAREALLP</sequence>